<feature type="region of interest" description="Disordered" evidence="3">
    <location>
        <begin position="388"/>
        <end position="414"/>
    </location>
</feature>
<dbReference type="InterPro" id="IPR052574">
    <property type="entry name" value="CDIRP"/>
</dbReference>
<dbReference type="GeneID" id="19977179"/>
<keyword evidence="2" id="KW-0677">Repeat</keyword>
<sequence>MASWLSAGSIDDGTVVRRVSAANPALNINATDLFSPSKLESIFTKDESLPTTDENENLSFIPSPTKVPAVNTMLDESTLPSDLSQGTSIAIQPKKRQSLGTGDYLSEASRVMTYLRQGPERKRSTLRRHPSADIEPSILYEGPDHRWVTPTDPGDLSLHLDPMPVFDSQLNKIEVKGPTVIHHEIHEDDFSAGEDEEEVTDPSRSGSDRSVSAKSDTPAVRPPSKRMDWTYEGDSPAPSSPAVSEEAFATEQRPPSVVRSPSKHSDWVENAVPQMPSSLEPADAIAPSMNPIGRSFSKRVDWVDPTLSQDSYLLNRHADTVADAKGPTVIRSPSKRVDWVEQALTQPPSPQCETMLEETSVLGRIFSAQRATRSSFDAVEERPRIPTRPIRSYPVPQYGARELSEPPPPRAMSESQIMRLPPRPAAPTPPISREYSLTTRTPHGKNYSILSLTPLPDFTMHEDDPQHPERSFIDERAHARALRQAHGTLALSRDALIKAITDACPGELYWESILTLELNGKGLTTLHGLDEFCPNLIELNVADNQITHLHGIPPSVRVLNVSNNPLSTIVAWSSLKNLQILNVSGNHHFTSLDGFGDLIHLRSLIANECAITNINGILEHDALLELQIRGNKLKSVDFGDAQLIDLKQLDLSNNQLQAVTNLQRLAKLRELHVSHNHLREIMPAGRRGPKLLEELAADHNEMQSFNFKQFPGLKAALLDNNKITRVHGFGKTRYLEELSICNQDATSDLINRIMSTPNDCFKLILSGNAVASGCLDMPVLPQHSLRQLQLVGCGIKQLGAGFGQLFPNLRGLNLNHNHISDLSDLQGMFKLTCLSVQRNRIKKMRRTCLLLARFPAISELDIRDNPLTMAFHPPAGPGAKSDAKWLRTLDENTRMRRRLTELLLAEHCKNLQSLDDIAFDRKKVLEKEEVWRKCEEVGVLQKQ</sequence>
<dbReference type="PANTHER" id="PTHR47566">
    <property type="match status" value="1"/>
</dbReference>
<organism evidence="4 5">
    <name type="scientific">Cyphellophora europaea (strain CBS 101466)</name>
    <name type="common">Phialophora europaea</name>
    <dbReference type="NCBI Taxonomy" id="1220924"/>
    <lineage>
        <taxon>Eukaryota</taxon>
        <taxon>Fungi</taxon>
        <taxon>Dikarya</taxon>
        <taxon>Ascomycota</taxon>
        <taxon>Pezizomycotina</taxon>
        <taxon>Eurotiomycetes</taxon>
        <taxon>Chaetothyriomycetidae</taxon>
        <taxon>Chaetothyriales</taxon>
        <taxon>Cyphellophoraceae</taxon>
        <taxon>Cyphellophora</taxon>
    </lineage>
</organism>
<dbReference type="InParanoid" id="W2S8L2"/>
<dbReference type="Gene3D" id="3.80.10.10">
    <property type="entry name" value="Ribonuclease Inhibitor"/>
    <property type="match status" value="2"/>
</dbReference>
<evidence type="ECO:0000256" key="3">
    <source>
        <dbReference type="SAM" id="MobiDB-lite"/>
    </source>
</evidence>
<dbReference type="SMART" id="SM00369">
    <property type="entry name" value="LRR_TYP"/>
    <property type="match status" value="5"/>
</dbReference>
<feature type="region of interest" description="Disordered" evidence="3">
    <location>
        <begin position="120"/>
        <end position="146"/>
    </location>
</feature>
<keyword evidence="1" id="KW-0433">Leucine-rich repeat</keyword>
<evidence type="ECO:0000313" key="4">
    <source>
        <dbReference type="EMBL" id="ETN44965.1"/>
    </source>
</evidence>
<dbReference type="InterPro" id="IPR003591">
    <property type="entry name" value="Leu-rich_rpt_typical-subtyp"/>
</dbReference>
<feature type="compositionally biased region" description="Acidic residues" evidence="3">
    <location>
        <begin position="190"/>
        <end position="200"/>
    </location>
</feature>
<accession>W2S8L2</accession>
<gene>
    <name evidence="4" type="ORF">HMPREF1541_09840</name>
</gene>
<feature type="compositionally biased region" description="Polar residues" evidence="3">
    <location>
        <begin position="202"/>
        <end position="215"/>
    </location>
</feature>
<dbReference type="PANTHER" id="PTHR47566:SF1">
    <property type="entry name" value="PROTEIN NUD1"/>
    <property type="match status" value="1"/>
</dbReference>
<dbReference type="Proteomes" id="UP000030752">
    <property type="component" value="Unassembled WGS sequence"/>
</dbReference>
<dbReference type="RefSeq" id="XP_008712735.1">
    <property type="nucleotide sequence ID" value="XM_008714513.1"/>
</dbReference>
<dbReference type="EMBL" id="KB822713">
    <property type="protein sequence ID" value="ETN44965.1"/>
    <property type="molecule type" value="Genomic_DNA"/>
</dbReference>
<evidence type="ECO:0000256" key="1">
    <source>
        <dbReference type="ARBA" id="ARBA00022614"/>
    </source>
</evidence>
<dbReference type="PROSITE" id="PS51450">
    <property type="entry name" value="LRR"/>
    <property type="match status" value="3"/>
</dbReference>
<dbReference type="Pfam" id="PF12799">
    <property type="entry name" value="LRR_4"/>
    <property type="match status" value="1"/>
</dbReference>
<evidence type="ECO:0000256" key="2">
    <source>
        <dbReference type="ARBA" id="ARBA00022737"/>
    </source>
</evidence>
<feature type="region of interest" description="Disordered" evidence="3">
    <location>
        <begin position="185"/>
        <end position="266"/>
    </location>
</feature>
<protein>
    <submittedName>
        <fullName evidence="4">Uncharacterized protein</fullName>
    </submittedName>
</protein>
<dbReference type="GO" id="GO:0061499">
    <property type="term" value="C:outer plaque of mitotic spindle pole body"/>
    <property type="evidence" value="ECO:0007669"/>
    <property type="project" value="TreeGrafter"/>
</dbReference>
<proteinExistence type="predicted"/>
<dbReference type="GO" id="GO:0035591">
    <property type="term" value="F:signaling adaptor activity"/>
    <property type="evidence" value="ECO:0007669"/>
    <property type="project" value="TreeGrafter"/>
</dbReference>
<dbReference type="SUPFAM" id="SSF52058">
    <property type="entry name" value="L domain-like"/>
    <property type="match status" value="1"/>
</dbReference>
<dbReference type="VEuPathDB" id="FungiDB:HMPREF1541_09840"/>
<keyword evidence="5" id="KW-1185">Reference proteome</keyword>
<dbReference type="InterPro" id="IPR001611">
    <property type="entry name" value="Leu-rich_rpt"/>
</dbReference>
<dbReference type="HOGENOM" id="CLU_311455_0_0_1"/>
<dbReference type="InterPro" id="IPR032675">
    <property type="entry name" value="LRR_dom_sf"/>
</dbReference>
<dbReference type="STRING" id="1220924.W2S8L2"/>
<dbReference type="GO" id="GO:1902412">
    <property type="term" value="P:regulation of mitotic cytokinesis"/>
    <property type="evidence" value="ECO:0007669"/>
    <property type="project" value="TreeGrafter"/>
</dbReference>
<dbReference type="GO" id="GO:0031028">
    <property type="term" value="P:septation initiation signaling"/>
    <property type="evidence" value="ECO:0007669"/>
    <property type="project" value="TreeGrafter"/>
</dbReference>
<feature type="compositionally biased region" description="Low complexity" evidence="3">
    <location>
        <begin position="235"/>
        <end position="249"/>
    </location>
</feature>
<dbReference type="AlphaFoldDB" id="W2S8L2"/>
<evidence type="ECO:0000313" key="5">
    <source>
        <dbReference type="Proteomes" id="UP000030752"/>
    </source>
</evidence>
<dbReference type="OrthoDB" id="2192888at2759"/>
<dbReference type="InterPro" id="IPR025875">
    <property type="entry name" value="Leu-rich_rpt_4"/>
</dbReference>
<name>W2S8L2_CYPE1</name>
<reference evidence="4 5" key="1">
    <citation type="submission" date="2013-03" db="EMBL/GenBank/DDBJ databases">
        <title>The Genome Sequence of Phialophora europaea CBS 101466.</title>
        <authorList>
            <consortium name="The Broad Institute Genomics Platform"/>
            <person name="Cuomo C."/>
            <person name="de Hoog S."/>
            <person name="Gorbushina A."/>
            <person name="Walker B."/>
            <person name="Young S.K."/>
            <person name="Zeng Q."/>
            <person name="Gargeya S."/>
            <person name="Fitzgerald M."/>
            <person name="Haas B."/>
            <person name="Abouelleil A."/>
            <person name="Allen A.W."/>
            <person name="Alvarado L."/>
            <person name="Arachchi H.M."/>
            <person name="Berlin A.M."/>
            <person name="Chapman S.B."/>
            <person name="Gainer-Dewar J."/>
            <person name="Goldberg J."/>
            <person name="Griggs A."/>
            <person name="Gujja S."/>
            <person name="Hansen M."/>
            <person name="Howarth C."/>
            <person name="Imamovic A."/>
            <person name="Ireland A."/>
            <person name="Larimer J."/>
            <person name="McCowan C."/>
            <person name="Murphy C."/>
            <person name="Pearson M."/>
            <person name="Poon T.W."/>
            <person name="Priest M."/>
            <person name="Roberts A."/>
            <person name="Saif S."/>
            <person name="Shea T."/>
            <person name="Sisk P."/>
            <person name="Sykes S."/>
            <person name="Wortman J."/>
            <person name="Nusbaum C."/>
            <person name="Birren B."/>
        </authorList>
    </citation>
    <scope>NUCLEOTIDE SEQUENCE [LARGE SCALE GENOMIC DNA]</scope>
    <source>
        <strain evidence="4 5">CBS 101466</strain>
    </source>
</reference>
<dbReference type="eggNOG" id="KOG0531">
    <property type="taxonomic scope" value="Eukaryota"/>
</dbReference>